<keyword evidence="2" id="KW-0732">Signal</keyword>
<name>M4BJN7_HYAAE</name>
<feature type="domain" description="RXLR phytopathogen effector protein WY-domain" evidence="3">
    <location>
        <begin position="677"/>
        <end position="719"/>
    </location>
</feature>
<gene>
    <name evidence="4" type="primary">HaRxL136b</name>
</gene>
<proteinExistence type="evidence at transcript level"/>
<accession>M4BJN7</accession>
<feature type="region of interest" description="Disordered" evidence="1">
    <location>
        <begin position="35"/>
        <end position="62"/>
    </location>
</feature>
<dbReference type="InterPro" id="IPR040786">
    <property type="entry name" value="RXLR_WY"/>
</dbReference>
<dbReference type="EnsemblProtists" id="HpaT806616">
    <property type="protein sequence ID" value="HpaP806616"/>
    <property type="gene ID" value="HpaG806616"/>
</dbReference>
<sequence length="747" mass="85303">MRPLSPFLKTLVILQWTSTGSTTTNDDWPDVVARNLSTVPPGQETSTSVESSGSQPQAPDARKMYAELQEQEARNGWTSLINPMQRLSVEMLLLGPSLHESTVLKTINEKAGMIVTHEKLAQWLHKFRMPGYSFRDDVLVKLLVQSKREGELARLFLRLRAAGGMEGCAEAMQRALLDEYPEAFSQVSEAWLRSMLNPEDAFHMMPIPLKQIGLGAVGEKSQWPVVLRMILGWLGYVDNYRSLGLDFSDYKVAKVLTSNRNFDEVLEILRKLRGVHGMKDRADRIQSGVRLRLAFGDSLVKKLSPARVCTEMFSSVTISSMNVGREESDWAVLLTQLEKWLEYVDEYRSLGLDFSDYKVAQVLALHRNKDEVLEILHMLEGVPGMKNRVARMRSGLNFYESIAIAKNSDSILTPRKAFYMTNVLAKLDGGANADMVGSLNALSELENWLDYVDEYRSRGLVFSNSRVINLLTKHINASELYHILRKLRDVLGMEYRATPLLELLANQRRKNFDRWARSELSPAEVYHVLSISKAIFILGAGKEGSRQHTALSMLEDWLNYVERYRSFDHVFSNGQVIDVLCSHRQTEEVIEMLRMLQYLPGMENQAHMLLSSLACRLQFTVRLNSGWTPEVVYPMMPISTAKLIPSSSGRMELDWPVTLSEFHDWLDYVDKFRLLGRKFSDDQVIDVLTATRPIEEVVELFHKFRDVHGMKHRADQFQRLLLLRSTAVDSPAVEHAVRLWRELKADS</sequence>
<dbReference type="HOGENOM" id="CLU_021879_0_0_1"/>
<reference evidence="6" key="1">
    <citation type="journal article" date="2010" name="Science">
        <title>Signatures of adaptation to obligate biotrophy in the Hyaloperonospora arabidopsidis genome.</title>
        <authorList>
            <person name="Baxter L."/>
            <person name="Tripathy S."/>
            <person name="Ishaque N."/>
            <person name="Boot N."/>
            <person name="Cabral A."/>
            <person name="Kemen E."/>
            <person name="Thines M."/>
            <person name="Ah-Fong A."/>
            <person name="Anderson R."/>
            <person name="Badejoko W."/>
            <person name="Bittner-Eddy P."/>
            <person name="Boore J.L."/>
            <person name="Chibucos M.C."/>
            <person name="Coates M."/>
            <person name="Dehal P."/>
            <person name="Delehaunty K."/>
            <person name="Dong S."/>
            <person name="Downton P."/>
            <person name="Dumas B."/>
            <person name="Fabro G."/>
            <person name="Fronick C."/>
            <person name="Fuerstenberg S.I."/>
            <person name="Fulton L."/>
            <person name="Gaulin E."/>
            <person name="Govers F."/>
            <person name="Hughes L."/>
            <person name="Humphray S."/>
            <person name="Jiang R.H."/>
            <person name="Judelson H."/>
            <person name="Kamoun S."/>
            <person name="Kyung K."/>
            <person name="Meijer H."/>
            <person name="Minx P."/>
            <person name="Morris P."/>
            <person name="Nelson J."/>
            <person name="Phuntumart V."/>
            <person name="Qutob D."/>
            <person name="Rehmany A."/>
            <person name="Rougon-Cardoso A."/>
            <person name="Ryden P."/>
            <person name="Torto-Alalibo T."/>
            <person name="Studholme D."/>
            <person name="Wang Y."/>
            <person name="Win J."/>
            <person name="Wood J."/>
            <person name="Clifton S.W."/>
            <person name="Rogers J."/>
            <person name="Van den Ackerveken G."/>
            <person name="Jones J.D."/>
            <person name="McDowell J.M."/>
            <person name="Beynon J."/>
            <person name="Tyler B.M."/>
        </authorList>
    </citation>
    <scope>NUCLEOTIDE SEQUENCE [LARGE SCALE GENOMIC DNA]</scope>
    <source>
        <strain evidence="6">Emoy2</strain>
    </source>
</reference>
<dbReference type="InParanoid" id="M4BJN7"/>
<dbReference type="VEuPathDB" id="FungiDB:HpaG806616"/>
<reference evidence="4" key="2">
    <citation type="journal article" date="2014" name="PLoS Pathog.">
        <title>Expression profiling during arabidopsis/downy mildew interaction reveals a highly-expressed effector that attenuates responses to salicylic acid.</title>
        <authorList>
            <person name="Asai S."/>
            <person name="Rallapalli G."/>
            <person name="Piquerez S.J.M."/>
            <person name="Caillaud M.C."/>
            <person name="Furzer O.J."/>
            <person name="Ishaque N."/>
            <person name="Wirthmueller L."/>
            <person name="Fabro G."/>
            <person name="Shirasu K."/>
            <person name="Jones J.D.G."/>
        </authorList>
    </citation>
    <scope>NUCLEOTIDE SEQUENCE</scope>
    <source>
        <strain evidence="4">Emoy2</strain>
    </source>
</reference>
<dbReference type="Proteomes" id="UP000011713">
    <property type="component" value="Unassembled WGS sequence"/>
</dbReference>
<evidence type="ECO:0000256" key="2">
    <source>
        <dbReference type="SAM" id="SignalP"/>
    </source>
</evidence>
<protein>
    <submittedName>
        <fullName evidence="4">RxLR effector candidate protein</fullName>
    </submittedName>
</protein>
<organism evidence="5 6">
    <name type="scientific">Hyaloperonospora arabidopsidis (strain Emoy2)</name>
    <name type="common">Downy mildew agent</name>
    <name type="synonym">Peronospora arabidopsidis</name>
    <dbReference type="NCBI Taxonomy" id="559515"/>
    <lineage>
        <taxon>Eukaryota</taxon>
        <taxon>Sar</taxon>
        <taxon>Stramenopiles</taxon>
        <taxon>Oomycota</taxon>
        <taxon>Peronosporomycetes</taxon>
        <taxon>Peronosporales</taxon>
        <taxon>Peronosporaceae</taxon>
        <taxon>Hyaloperonospora</taxon>
    </lineage>
</organism>
<feature type="compositionally biased region" description="Polar residues" evidence="1">
    <location>
        <begin position="35"/>
        <end position="57"/>
    </location>
</feature>
<feature type="domain" description="RXLR phytopathogen effector protein WY-domain" evidence="3">
    <location>
        <begin position="133"/>
        <end position="174"/>
    </location>
</feature>
<dbReference type="eggNOG" id="ENOG502T14E">
    <property type="taxonomic scope" value="Eukaryota"/>
</dbReference>
<dbReference type="EMBL" id="JH598326">
    <property type="status" value="NOT_ANNOTATED_CDS"/>
    <property type="molecule type" value="Genomic_DNA"/>
</dbReference>
<dbReference type="Pfam" id="PF18634">
    <property type="entry name" value="RXLR_WY"/>
    <property type="match status" value="2"/>
</dbReference>
<evidence type="ECO:0000313" key="5">
    <source>
        <dbReference type="EnsemblProtists" id="HpaP806616"/>
    </source>
</evidence>
<keyword evidence="6" id="KW-1185">Reference proteome</keyword>
<evidence type="ECO:0000259" key="3">
    <source>
        <dbReference type="Pfam" id="PF18634"/>
    </source>
</evidence>
<evidence type="ECO:0000313" key="6">
    <source>
        <dbReference type="Proteomes" id="UP000011713"/>
    </source>
</evidence>
<dbReference type="AlphaFoldDB" id="M4BJN7"/>
<evidence type="ECO:0000313" key="4">
    <source>
        <dbReference type="EMBL" id="BAP68858.1"/>
    </source>
</evidence>
<feature type="signal peptide" evidence="2">
    <location>
        <begin position="1"/>
        <end position="22"/>
    </location>
</feature>
<reference evidence="5" key="3">
    <citation type="submission" date="2015-06" db="UniProtKB">
        <authorList>
            <consortium name="EnsemblProtists"/>
        </authorList>
    </citation>
    <scope>IDENTIFICATION</scope>
    <source>
        <strain evidence="5">Emoy2</strain>
    </source>
</reference>
<evidence type="ECO:0000256" key="1">
    <source>
        <dbReference type="SAM" id="MobiDB-lite"/>
    </source>
</evidence>
<feature type="chain" id="PRO_5009704522" evidence="2">
    <location>
        <begin position="23"/>
        <end position="747"/>
    </location>
</feature>
<dbReference type="EMBL" id="AB922283">
    <property type="protein sequence ID" value="BAP68858.1"/>
    <property type="molecule type" value="mRNA"/>
</dbReference>